<dbReference type="AlphaFoldDB" id="A0AAD1UKK9"/>
<dbReference type="InterPro" id="IPR006693">
    <property type="entry name" value="AB_hydrolase_lipase"/>
</dbReference>
<dbReference type="Proteomes" id="UP001295684">
    <property type="component" value="Unassembled WGS sequence"/>
</dbReference>
<feature type="active site" description="Nucleophile" evidence="8">
    <location>
        <position position="204"/>
    </location>
</feature>
<evidence type="ECO:0000256" key="1">
    <source>
        <dbReference type="ARBA" id="ARBA00010701"/>
    </source>
</evidence>
<evidence type="ECO:0000256" key="7">
    <source>
        <dbReference type="PIRNR" id="PIRNR000862"/>
    </source>
</evidence>
<evidence type="ECO:0000256" key="2">
    <source>
        <dbReference type="ARBA" id="ARBA00022729"/>
    </source>
</evidence>
<comment type="similarity">
    <text evidence="1 7">Belongs to the AB hydrolase superfamily. Lipase family.</text>
</comment>
<evidence type="ECO:0000259" key="10">
    <source>
        <dbReference type="Pfam" id="PF04083"/>
    </source>
</evidence>
<dbReference type="GO" id="GO:0016042">
    <property type="term" value="P:lipid catabolic process"/>
    <property type="evidence" value="ECO:0007669"/>
    <property type="project" value="UniProtKB-KW"/>
</dbReference>
<dbReference type="FunFam" id="3.40.50.1820:FF:000057">
    <property type="entry name" value="Lipase"/>
    <property type="match status" value="1"/>
</dbReference>
<evidence type="ECO:0000256" key="4">
    <source>
        <dbReference type="ARBA" id="ARBA00022963"/>
    </source>
</evidence>
<evidence type="ECO:0000256" key="6">
    <source>
        <dbReference type="ARBA" id="ARBA00023180"/>
    </source>
</evidence>
<keyword evidence="4 7" id="KW-0442">Lipid degradation</keyword>
<keyword evidence="3 7" id="KW-0378">Hydrolase</keyword>
<comment type="caution">
    <text evidence="11">The sequence shown here is derived from an EMBL/GenBank/DDBJ whole genome shotgun (WGS) entry which is preliminary data.</text>
</comment>
<feature type="chain" id="PRO_5042162546" description="Lipase" evidence="9">
    <location>
        <begin position="21"/>
        <end position="439"/>
    </location>
</feature>
<dbReference type="PANTHER" id="PTHR11005">
    <property type="entry name" value="LYSOSOMAL ACID LIPASE-RELATED"/>
    <property type="match status" value="1"/>
</dbReference>
<feature type="domain" description="Partial AB-hydrolase lipase" evidence="10">
    <location>
        <begin position="63"/>
        <end position="122"/>
    </location>
</feature>
<gene>
    <name evidence="11" type="ORF">ECRASSUSDP1_LOCUS11785</name>
</gene>
<reference evidence="11" key="1">
    <citation type="submission" date="2023-07" db="EMBL/GenBank/DDBJ databases">
        <authorList>
            <consortium name="AG Swart"/>
            <person name="Singh M."/>
            <person name="Singh A."/>
            <person name="Seah K."/>
            <person name="Emmerich C."/>
        </authorList>
    </citation>
    <scope>NUCLEOTIDE SEQUENCE</scope>
    <source>
        <strain evidence="11">DP1</strain>
    </source>
</reference>
<keyword evidence="12" id="KW-1185">Reference proteome</keyword>
<keyword evidence="6" id="KW-0325">Glycoprotein</keyword>
<feature type="active site" description="Charge relay system" evidence="8">
    <location>
        <position position="378"/>
    </location>
</feature>
<evidence type="ECO:0000313" key="11">
    <source>
        <dbReference type="EMBL" id="CAI2370472.1"/>
    </source>
</evidence>
<evidence type="ECO:0000313" key="12">
    <source>
        <dbReference type="Proteomes" id="UP001295684"/>
    </source>
</evidence>
<proteinExistence type="inferred from homology"/>
<dbReference type="InterPro" id="IPR029058">
    <property type="entry name" value="AB_hydrolase_fold"/>
</dbReference>
<organism evidence="11 12">
    <name type="scientific">Euplotes crassus</name>
    <dbReference type="NCBI Taxonomy" id="5936"/>
    <lineage>
        <taxon>Eukaryota</taxon>
        <taxon>Sar</taxon>
        <taxon>Alveolata</taxon>
        <taxon>Ciliophora</taxon>
        <taxon>Intramacronucleata</taxon>
        <taxon>Spirotrichea</taxon>
        <taxon>Hypotrichia</taxon>
        <taxon>Euplotida</taxon>
        <taxon>Euplotidae</taxon>
        <taxon>Moneuplotes</taxon>
    </lineage>
</organism>
<sequence length="439" mass="50772">MRKFILLILVLAALVSNVSAKYSNAEMIRDLAVGSWRVLTGLAEDIYYTTPELTEDAYKSAPEFYQSNGYRFEEHKIVTEDGYILTAWRIPGKITESAKEFRGKPAVMLQHGCLDNSGTFIVGFKNQSLPLILSEEGYDVWITNNRGNFNSYEHVNPQEYSVFDMQSKYWSFSFDSMAYYDVPSNVDYILDYTSNEKLTYIGHSQGTMQFFAGNAMKNIAAKIDSFIGLGPVIYVDNIRSPIFALLKNTSLINLLEWLGINNVLLWPTIVNVTLKSIVRPLRKSILRFIQMIVGMKEEISVDLSRMPVMGRHEPGGSSLQNMLHWMQIMNSKEFRRYDYGKEENIEIYGQEDPPLYDFEVLKENVKDLDMLLFRGEIDALVTQEDFERLLDIFDFKIGKTLDYKIVPKYDHLDYVWADNAYEEIGKPIIDFLRERRVSQ</sequence>
<dbReference type="PIRSF" id="PIRSF000862">
    <property type="entry name" value="Steryl_ester_lip"/>
    <property type="match status" value="1"/>
</dbReference>
<dbReference type="InterPro" id="IPR025483">
    <property type="entry name" value="Lipase_euk"/>
</dbReference>
<dbReference type="SUPFAM" id="SSF53474">
    <property type="entry name" value="alpha/beta-Hydrolases"/>
    <property type="match status" value="1"/>
</dbReference>
<dbReference type="Gene3D" id="3.40.50.1820">
    <property type="entry name" value="alpha/beta hydrolase"/>
    <property type="match status" value="1"/>
</dbReference>
<evidence type="ECO:0000256" key="5">
    <source>
        <dbReference type="ARBA" id="ARBA00023098"/>
    </source>
</evidence>
<keyword evidence="2 9" id="KW-0732">Signal</keyword>
<evidence type="ECO:0000256" key="8">
    <source>
        <dbReference type="PIRSR" id="PIRSR000862-1"/>
    </source>
</evidence>
<dbReference type="GO" id="GO:0016788">
    <property type="term" value="F:hydrolase activity, acting on ester bonds"/>
    <property type="evidence" value="ECO:0007669"/>
    <property type="project" value="InterPro"/>
</dbReference>
<dbReference type="Pfam" id="PF04083">
    <property type="entry name" value="Abhydro_lipase"/>
    <property type="match status" value="1"/>
</dbReference>
<evidence type="ECO:0000256" key="3">
    <source>
        <dbReference type="ARBA" id="ARBA00022801"/>
    </source>
</evidence>
<name>A0AAD1UKK9_EUPCR</name>
<dbReference type="EMBL" id="CAMPGE010011654">
    <property type="protein sequence ID" value="CAI2370472.1"/>
    <property type="molecule type" value="Genomic_DNA"/>
</dbReference>
<feature type="active site" description="Charge relay system" evidence="8">
    <location>
        <position position="411"/>
    </location>
</feature>
<evidence type="ECO:0000256" key="9">
    <source>
        <dbReference type="SAM" id="SignalP"/>
    </source>
</evidence>
<accession>A0AAD1UKK9</accession>
<keyword evidence="5" id="KW-0443">Lipid metabolism</keyword>
<protein>
    <recommendedName>
        <fullName evidence="7">Lipase</fullName>
    </recommendedName>
</protein>
<feature type="signal peptide" evidence="9">
    <location>
        <begin position="1"/>
        <end position="20"/>
    </location>
</feature>